<name>A0ABP7PE28_9SPHI</name>
<dbReference type="RefSeq" id="WP_259091201.1">
    <property type="nucleotide sequence ID" value="NZ_BAAAZC010000007.1"/>
</dbReference>
<evidence type="ECO:0008006" key="3">
    <source>
        <dbReference type="Google" id="ProtNLM"/>
    </source>
</evidence>
<protein>
    <recommendedName>
        <fullName evidence="3">Transposase</fullName>
    </recommendedName>
</protein>
<dbReference type="EMBL" id="BAAAZC010000007">
    <property type="protein sequence ID" value="GAA3963669.1"/>
    <property type="molecule type" value="Genomic_DNA"/>
</dbReference>
<organism evidence="1 2">
    <name type="scientific">Mucilaginibacter dorajii</name>
    <dbReference type="NCBI Taxonomy" id="692994"/>
    <lineage>
        <taxon>Bacteria</taxon>
        <taxon>Pseudomonadati</taxon>
        <taxon>Bacteroidota</taxon>
        <taxon>Sphingobacteriia</taxon>
        <taxon>Sphingobacteriales</taxon>
        <taxon>Sphingobacteriaceae</taxon>
        <taxon>Mucilaginibacter</taxon>
    </lineage>
</organism>
<reference evidence="2" key="1">
    <citation type="journal article" date="2019" name="Int. J. Syst. Evol. Microbiol.">
        <title>The Global Catalogue of Microorganisms (GCM) 10K type strain sequencing project: providing services to taxonomists for standard genome sequencing and annotation.</title>
        <authorList>
            <consortium name="The Broad Institute Genomics Platform"/>
            <consortium name="The Broad Institute Genome Sequencing Center for Infectious Disease"/>
            <person name="Wu L."/>
            <person name="Ma J."/>
        </authorList>
    </citation>
    <scope>NUCLEOTIDE SEQUENCE [LARGE SCALE GENOMIC DNA]</scope>
    <source>
        <strain evidence="2">JCM 16601</strain>
    </source>
</reference>
<dbReference type="Proteomes" id="UP001500742">
    <property type="component" value="Unassembled WGS sequence"/>
</dbReference>
<evidence type="ECO:0000313" key="2">
    <source>
        <dbReference type="Proteomes" id="UP001500742"/>
    </source>
</evidence>
<comment type="caution">
    <text evidence="1">The sequence shown here is derived from an EMBL/GenBank/DDBJ whole genome shotgun (WGS) entry which is preliminary data.</text>
</comment>
<evidence type="ECO:0000313" key="1">
    <source>
        <dbReference type="EMBL" id="GAA3963669.1"/>
    </source>
</evidence>
<keyword evidence="2" id="KW-1185">Reference proteome</keyword>
<gene>
    <name evidence="1" type="ORF">GCM10022210_09810</name>
</gene>
<accession>A0ABP7PE28</accession>
<proteinExistence type="predicted"/>
<sequence>MKQQVIEDVNIIPHLNKACGLDMHKDKIPGFISGKRWQHQEFNEFGTYTCPLKQIGDWLQNCPMENTGICRMSLFILKNCHWVGFTTNNKAIHIIY</sequence>